<dbReference type="InterPro" id="IPR010666">
    <property type="entry name" value="Znf_GRF"/>
</dbReference>
<keyword evidence="1" id="KW-0479">Metal-binding</keyword>
<accession>A0A6A1WF40</accession>
<dbReference type="PROSITE" id="PS51999">
    <property type="entry name" value="ZF_GRF"/>
    <property type="match status" value="1"/>
</dbReference>
<dbReference type="GO" id="GO:0008270">
    <property type="term" value="F:zinc ion binding"/>
    <property type="evidence" value="ECO:0007669"/>
    <property type="project" value="UniProtKB-KW"/>
</dbReference>
<evidence type="ECO:0000256" key="4">
    <source>
        <dbReference type="PROSITE-ProRule" id="PRU01343"/>
    </source>
</evidence>
<evidence type="ECO:0000256" key="1">
    <source>
        <dbReference type="ARBA" id="ARBA00022723"/>
    </source>
</evidence>
<evidence type="ECO:0000256" key="3">
    <source>
        <dbReference type="ARBA" id="ARBA00022833"/>
    </source>
</evidence>
<protein>
    <recommendedName>
        <fullName evidence="5">GRF-type domain-containing protein</fullName>
    </recommendedName>
</protein>
<dbReference type="OrthoDB" id="5418639at2759"/>
<dbReference type="AlphaFoldDB" id="A0A6A1WF40"/>
<keyword evidence="3" id="KW-0862">Zinc</keyword>
<feature type="domain" description="GRF-type" evidence="5">
    <location>
        <begin position="27"/>
        <end position="68"/>
    </location>
</feature>
<gene>
    <name evidence="6" type="ORF">CJ030_MR2G027635</name>
</gene>
<dbReference type="Pfam" id="PF06839">
    <property type="entry name" value="Zn_ribbon_GRF"/>
    <property type="match status" value="1"/>
</dbReference>
<keyword evidence="2 4" id="KW-0863">Zinc-finger</keyword>
<comment type="caution">
    <text evidence="6">The sequence shown here is derived from an EMBL/GenBank/DDBJ whole genome shotgun (WGS) entry which is preliminary data.</text>
</comment>
<name>A0A6A1WF40_9ROSI</name>
<evidence type="ECO:0000313" key="7">
    <source>
        <dbReference type="Proteomes" id="UP000516437"/>
    </source>
</evidence>
<dbReference type="Proteomes" id="UP000516437">
    <property type="component" value="Chromosome 2"/>
</dbReference>
<keyword evidence="7" id="KW-1185">Reference proteome</keyword>
<evidence type="ECO:0000259" key="5">
    <source>
        <dbReference type="PROSITE" id="PS51999"/>
    </source>
</evidence>
<evidence type="ECO:0000313" key="6">
    <source>
        <dbReference type="EMBL" id="KAB1222497.1"/>
    </source>
</evidence>
<organism evidence="6 7">
    <name type="scientific">Morella rubra</name>
    <name type="common">Chinese bayberry</name>
    <dbReference type="NCBI Taxonomy" id="262757"/>
    <lineage>
        <taxon>Eukaryota</taxon>
        <taxon>Viridiplantae</taxon>
        <taxon>Streptophyta</taxon>
        <taxon>Embryophyta</taxon>
        <taxon>Tracheophyta</taxon>
        <taxon>Spermatophyta</taxon>
        <taxon>Magnoliopsida</taxon>
        <taxon>eudicotyledons</taxon>
        <taxon>Gunneridae</taxon>
        <taxon>Pentapetalae</taxon>
        <taxon>rosids</taxon>
        <taxon>fabids</taxon>
        <taxon>Fagales</taxon>
        <taxon>Myricaceae</taxon>
        <taxon>Morella</taxon>
    </lineage>
</organism>
<evidence type="ECO:0000256" key="2">
    <source>
        <dbReference type="ARBA" id="ARBA00022771"/>
    </source>
</evidence>
<sequence length="82" mass="9509">MEGAHPYVAGNPKYYPWFKMDETPPMCSCGYGLIQLRVARMAKNYGRCFYRCPLRQDHPGRFLWVNAYYPDHPNPHALGGTK</sequence>
<dbReference type="EMBL" id="RXIC02000020">
    <property type="protein sequence ID" value="KAB1222497.1"/>
    <property type="molecule type" value="Genomic_DNA"/>
</dbReference>
<reference evidence="6 7" key="1">
    <citation type="journal article" date="2019" name="Plant Biotechnol. J.">
        <title>The red bayberry genome and genetic basis of sex determination.</title>
        <authorList>
            <person name="Jia H.M."/>
            <person name="Jia H.J."/>
            <person name="Cai Q.L."/>
            <person name="Wang Y."/>
            <person name="Zhao H.B."/>
            <person name="Yang W.F."/>
            <person name="Wang G.Y."/>
            <person name="Li Y.H."/>
            <person name="Zhan D.L."/>
            <person name="Shen Y.T."/>
            <person name="Niu Q.F."/>
            <person name="Chang L."/>
            <person name="Qiu J."/>
            <person name="Zhao L."/>
            <person name="Xie H.B."/>
            <person name="Fu W.Y."/>
            <person name="Jin J."/>
            <person name="Li X.W."/>
            <person name="Jiao Y."/>
            <person name="Zhou C.C."/>
            <person name="Tu T."/>
            <person name="Chai C.Y."/>
            <person name="Gao J.L."/>
            <person name="Fan L.J."/>
            <person name="van de Weg E."/>
            <person name="Wang J.Y."/>
            <person name="Gao Z.S."/>
        </authorList>
    </citation>
    <scope>NUCLEOTIDE SEQUENCE [LARGE SCALE GENOMIC DNA]</scope>
    <source>
        <tissue evidence="6">Leaves</tissue>
    </source>
</reference>
<proteinExistence type="predicted"/>